<feature type="chain" id="PRO_5047147461" description="LppA-like lipoprotein" evidence="1">
    <location>
        <begin position="23"/>
        <end position="184"/>
    </location>
</feature>
<reference evidence="3" key="1">
    <citation type="journal article" date="2019" name="Int. J. Syst. Evol. Microbiol.">
        <title>The Global Catalogue of Microorganisms (GCM) 10K type strain sequencing project: providing services to taxonomists for standard genome sequencing and annotation.</title>
        <authorList>
            <consortium name="The Broad Institute Genomics Platform"/>
            <consortium name="The Broad Institute Genome Sequencing Center for Infectious Disease"/>
            <person name="Wu L."/>
            <person name="Ma J."/>
        </authorList>
    </citation>
    <scope>NUCLEOTIDE SEQUENCE [LARGE SCALE GENOMIC DNA]</scope>
    <source>
        <strain evidence="3">JCM 17695</strain>
    </source>
</reference>
<sequence length="184" mass="19391">MPRLAAALLATALLTACSSGHHQDPMLIPAGSTGAAALSQPVTELDSLVRWVEKTTDECGDAEPATEEDLAEYLGPTRFPWYAEYVGSWATCAVRPYDKIGLVVFAPGAQAAFQRSWAAALKQGEARSNPDWAFGNGFAVTAGPLGVERLGLRYLMCEPGELPATGTVPSDVDGCVFAAVGHHE</sequence>
<name>A0ABW2TRK0_9PSEU</name>
<keyword evidence="3" id="KW-1185">Reference proteome</keyword>
<protein>
    <recommendedName>
        <fullName evidence="4">LppA-like lipoprotein</fullName>
    </recommendedName>
</protein>
<dbReference type="Proteomes" id="UP001596512">
    <property type="component" value="Unassembled WGS sequence"/>
</dbReference>
<organism evidence="2 3">
    <name type="scientific">Actinokineospora soli</name>
    <dbReference type="NCBI Taxonomy" id="1048753"/>
    <lineage>
        <taxon>Bacteria</taxon>
        <taxon>Bacillati</taxon>
        <taxon>Actinomycetota</taxon>
        <taxon>Actinomycetes</taxon>
        <taxon>Pseudonocardiales</taxon>
        <taxon>Pseudonocardiaceae</taxon>
        <taxon>Actinokineospora</taxon>
    </lineage>
</organism>
<evidence type="ECO:0008006" key="4">
    <source>
        <dbReference type="Google" id="ProtNLM"/>
    </source>
</evidence>
<evidence type="ECO:0000256" key="1">
    <source>
        <dbReference type="SAM" id="SignalP"/>
    </source>
</evidence>
<dbReference type="EMBL" id="JBHTEY010000004">
    <property type="protein sequence ID" value="MFC7615934.1"/>
    <property type="molecule type" value="Genomic_DNA"/>
</dbReference>
<gene>
    <name evidence="2" type="ORF">ACFQV2_23055</name>
</gene>
<feature type="signal peptide" evidence="1">
    <location>
        <begin position="1"/>
        <end position="22"/>
    </location>
</feature>
<keyword evidence="1" id="KW-0732">Signal</keyword>
<comment type="caution">
    <text evidence="2">The sequence shown here is derived from an EMBL/GenBank/DDBJ whole genome shotgun (WGS) entry which is preliminary data.</text>
</comment>
<evidence type="ECO:0000313" key="3">
    <source>
        <dbReference type="Proteomes" id="UP001596512"/>
    </source>
</evidence>
<dbReference type="PROSITE" id="PS51257">
    <property type="entry name" value="PROKAR_LIPOPROTEIN"/>
    <property type="match status" value="1"/>
</dbReference>
<accession>A0ABW2TRK0</accession>
<proteinExistence type="predicted"/>
<evidence type="ECO:0000313" key="2">
    <source>
        <dbReference type="EMBL" id="MFC7615934.1"/>
    </source>
</evidence>